<dbReference type="AlphaFoldDB" id="A0A1M5Y4V6"/>
<organism evidence="2 3">
    <name type="scientific">Clostridium grantii DSM 8605</name>
    <dbReference type="NCBI Taxonomy" id="1121316"/>
    <lineage>
        <taxon>Bacteria</taxon>
        <taxon>Bacillati</taxon>
        <taxon>Bacillota</taxon>
        <taxon>Clostridia</taxon>
        <taxon>Eubacteriales</taxon>
        <taxon>Clostridiaceae</taxon>
        <taxon>Clostridium</taxon>
    </lineage>
</organism>
<dbReference type="RefSeq" id="WP_073340971.1">
    <property type="nucleotide sequence ID" value="NZ_FQXM01000054.1"/>
</dbReference>
<protein>
    <submittedName>
        <fullName evidence="2">Uncharacterized protein</fullName>
    </submittedName>
</protein>
<dbReference type="Proteomes" id="UP000184447">
    <property type="component" value="Unassembled WGS sequence"/>
</dbReference>
<dbReference type="EMBL" id="FQXM01000054">
    <property type="protein sequence ID" value="SHI07091.1"/>
    <property type="molecule type" value="Genomic_DNA"/>
</dbReference>
<keyword evidence="1" id="KW-0732">Signal</keyword>
<sequence length="210" mass="23564">MKIIKKAFSIVLVLMLLFSLGVSANAAEKKEDKYVSAGQIKKEIETLYKKYNTQCDIIEFNQNVKYTGDEVDLELQKLEESLASYEYFIDAGEADAKESMINWVYTKTYTTYANISNGALGNATIELKCSGTIYDGTSTFTDISNISTRQYGSAFNFVSWNQYKSGYNYLENKKKADVWAEGTLVTEAYILGQKIRTTLNHGIGMIIQAG</sequence>
<dbReference type="OrthoDB" id="10011720at2"/>
<feature type="chain" id="PRO_5012680431" evidence="1">
    <location>
        <begin position="27"/>
        <end position="210"/>
    </location>
</feature>
<dbReference type="STRING" id="1121316.SAMN02745207_04199"/>
<accession>A0A1M5Y4V6</accession>
<evidence type="ECO:0000313" key="2">
    <source>
        <dbReference type="EMBL" id="SHI07091.1"/>
    </source>
</evidence>
<feature type="signal peptide" evidence="1">
    <location>
        <begin position="1"/>
        <end position="26"/>
    </location>
</feature>
<name>A0A1M5Y4V6_9CLOT</name>
<evidence type="ECO:0000256" key="1">
    <source>
        <dbReference type="SAM" id="SignalP"/>
    </source>
</evidence>
<evidence type="ECO:0000313" key="3">
    <source>
        <dbReference type="Proteomes" id="UP000184447"/>
    </source>
</evidence>
<reference evidence="2 3" key="1">
    <citation type="submission" date="2016-11" db="EMBL/GenBank/DDBJ databases">
        <authorList>
            <person name="Jaros S."/>
            <person name="Januszkiewicz K."/>
            <person name="Wedrychowicz H."/>
        </authorList>
    </citation>
    <scope>NUCLEOTIDE SEQUENCE [LARGE SCALE GENOMIC DNA]</scope>
    <source>
        <strain evidence="2 3">DSM 8605</strain>
    </source>
</reference>
<keyword evidence="3" id="KW-1185">Reference proteome</keyword>
<proteinExistence type="predicted"/>
<gene>
    <name evidence="2" type="ORF">SAMN02745207_04199</name>
</gene>